<dbReference type="Proteomes" id="UP000012429">
    <property type="component" value="Unassembled WGS sequence"/>
</dbReference>
<sequence length="112" mass="11553">MVSAISSSAAATVVADASSSAATESQLQAAIKEKTKELDKATDEKTKASLQKQISKLQAQLQKLQNADKANAAANAENQGSKSGSALSGESDRIGTKNFDASTDFGAREAYV</sequence>
<proteinExistence type="predicted"/>
<dbReference type="EMBL" id="AQHN01000054">
    <property type="protein sequence ID" value="ENN88096.1"/>
    <property type="molecule type" value="Genomic_DNA"/>
</dbReference>
<organism evidence="2 3">
    <name type="scientific">Rhizobium freirei PRF 81</name>
    <dbReference type="NCBI Taxonomy" id="363754"/>
    <lineage>
        <taxon>Bacteria</taxon>
        <taxon>Pseudomonadati</taxon>
        <taxon>Pseudomonadota</taxon>
        <taxon>Alphaproteobacteria</taxon>
        <taxon>Hyphomicrobiales</taxon>
        <taxon>Rhizobiaceae</taxon>
        <taxon>Rhizobium/Agrobacterium group</taxon>
        <taxon>Rhizobium</taxon>
    </lineage>
</organism>
<protein>
    <submittedName>
        <fullName evidence="2">Uncharacterized protein</fullName>
    </submittedName>
</protein>
<evidence type="ECO:0000313" key="3">
    <source>
        <dbReference type="Proteomes" id="UP000012429"/>
    </source>
</evidence>
<evidence type="ECO:0000256" key="1">
    <source>
        <dbReference type="SAM" id="MobiDB-lite"/>
    </source>
</evidence>
<feature type="compositionally biased region" description="Polar residues" evidence="1">
    <location>
        <begin position="79"/>
        <end position="88"/>
    </location>
</feature>
<feature type="compositionally biased region" description="Low complexity" evidence="1">
    <location>
        <begin position="67"/>
        <end position="78"/>
    </location>
</feature>
<feature type="region of interest" description="Disordered" evidence="1">
    <location>
        <begin position="67"/>
        <end position="112"/>
    </location>
</feature>
<comment type="caution">
    <text evidence="2">The sequence shown here is derived from an EMBL/GenBank/DDBJ whole genome shotgun (WGS) entry which is preliminary data.</text>
</comment>
<dbReference type="PATRIC" id="fig|363754.4.peg.1883"/>
<accession>N6V4R8</accession>
<reference evidence="2 3" key="1">
    <citation type="journal article" date="2012" name="BMC Genomics">
        <title>Genomic basis of broad host range and environmental adaptability of Rhizobium tropici CIAT 899 and Rhizobium sp. PRF 81 which are used in inoculants for common bean (Phaseolus vulgaris L.).</title>
        <authorList>
            <person name="Ormeno-Orrillo E."/>
            <person name="Menna P."/>
            <person name="Almeida L.G."/>
            <person name="Ollero F.J."/>
            <person name="Nicolas M.F."/>
            <person name="Pains Rodrigues E."/>
            <person name="Shigueyoshi Nakatani A."/>
            <person name="Silva Batista J.S."/>
            <person name="Oliveira Chueire L.M."/>
            <person name="Souza R.C."/>
            <person name="Ribeiro Vasconcelos A.T."/>
            <person name="Megias M."/>
            <person name="Hungria M."/>
            <person name="Martinez-Romero E."/>
        </authorList>
    </citation>
    <scope>NUCLEOTIDE SEQUENCE [LARGE SCALE GENOMIC DNA]</scope>
    <source>
        <strain evidence="2 3">PRF 81</strain>
    </source>
</reference>
<dbReference type="STRING" id="363754.RHSP_38827"/>
<keyword evidence="3" id="KW-1185">Reference proteome</keyword>
<evidence type="ECO:0000313" key="2">
    <source>
        <dbReference type="EMBL" id="ENN88096.1"/>
    </source>
</evidence>
<gene>
    <name evidence="2" type="ORF">RHSP_38827</name>
</gene>
<dbReference type="AlphaFoldDB" id="N6V4R8"/>
<name>N6V4R8_9HYPH</name>